<dbReference type="PANTHER" id="PTHR11365">
    <property type="entry name" value="5-OXOPROLINASE RELATED"/>
    <property type="match status" value="1"/>
</dbReference>
<gene>
    <name evidence="3" type="ORF">C8N24_2696</name>
</gene>
<dbReference type="InterPro" id="IPR003692">
    <property type="entry name" value="Hydantoinase_B"/>
</dbReference>
<dbReference type="OrthoDB" id="102473at2"/>
<evidence type="ECO:0000313" key="3">
    <source>
        <dbReference type="EMBL" id="RKQ92840.1"/>
    </source>
</evidence>
<dbReference type="AlphaFoldDB" id="A0A660LFZ6"/>
<comment type="caution">
    <text evidence="3">The sequence shown here is derived from an EMBL/GenBank/DDBJ whole genome shotgun (WGS) entry which is preliminary data.</text>
</comment>
<dbReference type="RefSeq" id="WP_121250617.1">
    <property type="nucleotide sequence ID" value="NZ_RBIL01000001.1"/>
</dbReference>
<reference evidence="3 4" key="1">
    <citation type="submission" date="2018-10" db="EMBL/GenBank/DDBJ databases">
        <title>Genomic Encyclopedia of Archaeal and Bacterial Type Strains, Phase II (KMG-II): from individual species to whole genera.</title>
        <authorList>
            <person name="Goeker M."/>
        </authorList>
    </citation>
    <scope>NUCLEOTIDE SEQUENCE [LARGE SCALE GENOMIC DNA]</scope>
    <source>
        <strain evidence="3 4">DSM 14954</strain>
    </source>
</reference>
<keyword evidence="4" id="KW-1185">Reference proteome</keyword>
<dbReference type="GO" id="GO:0005829">
    <property type="term" value="C:cytosol"/>
    <property type="evidence" value="ECO:0007669"/>
    <property type="project" value="TreeGrafter"/>
</dbReference>
<protein>
    <submittedName>
        <fullName evidence="3">N-methylhydantoinase B</fullName>
    </submittedName>
</protein>
<dbReference type="GO" id="GO:0017168">
    <property type="term" value="F:5-oxoprolinase (ATP-hydrolyzing) activity"/>
    <property type="evidence" value="ECO:0007669"/>
    <property type="project" value="TreeGrafter"/>
</dbReference>
<dbReference type="PANTHER" id="PTHR11365:SF23">
    <property type="entry name" value="HYPOTHETICAL 5-OXOPROLINASE (EUROFUNG)-RELATED"/>
    <property type="match status" value="1"/>
</dbReference>
<evidence type="ECO:0000313" key="4">
    <source>
        <dbReference type="Proteomes" id="UP000278962"/>
    </source>
</evidence>
<dbReference type="EMBL" id="RBIL01000001">
    <property type="protein sequence ID" value="RKQ92840.1"/>
    <property type="molecule type" value="Genomic_DNA"/>
</dbReference>
<evidence type="ECO:0000259" key="2">
    <source>
        <dbReference type="Pfam" id="PF02538"/>
    </source>
</evidence>
<dbReference type="Pfam" id="PF02538">
    <property type="entry name" value="Hydantoinase_B"/>
    <property type="match status" value="1"/>
</dbReference>
<sequence>MSAPAPDPVVVEVVRHGLNSAAKQMKRALMRTAFSPIIYEVLDFAVALYDDRVRLLAQAPSLPMFMGRLSFCVEAAVQAVGGPEALVPGDVLLYNDPFGTGSHPQDAAVVAPAFADGELIGYAAIKAHWLDIGGKDPYSTDTVDLFQEGTIFPGVKLVRAGVLDDDLYRMALANSRVPKLVAGDINAELVGCRTGVRALLAVVERHGLARFRAAAERMFDHGEATVRSYFERLPDGEYRARGVLDDDGAGPDPVPFEVMLKVDGSDVVIDVSNAPAQRPGPVNCTLPKTVAVARVAIGMLAGAGEPPNEGHQRPIRVITAPGTLFHPLRPAPTFIGGWASFQALETILAAVGSVVPEAVPAASGGDICSLVWWGTDSATGQPWADGSPHPVGQGGHAGGDGASALMHHAESATRVTPTEVWESRNPWLVEAVQLIPDSAGAGEHRGGLGVEYRFRALAQQWLTAVIERTRTAPSGLAGGRPARSNVAALVEPDGARRPLAKATRVRVPVGAVVELRTGGGGGYGLARERSIEAVQADLREGYVTEACARRDYPHAFPD</sequence>
<accession>A0A660LFZ6</accession>
<dbReference type="GO" id="GO:0006749">
    <property type="term" value="P:glutathione metabolic process"/>
    <property type="evidence" value="ECO:0007669"/>
    <property type="project" value="TreeGrafter"/>
</dbReference>
<feature type="region of interest" description="Disordered" evidence="1">
    <location>
        <begin position="381"/>
        <end position="403"/>
    </location>
</feature>
<name>A0A660LFZ6_9ACTN</name>
<feature type="domain" description="Hydantoinase B/oxoprolinase" evidence="2">
    <location>
        <begin position="7"/>
        <end position="524"/>
    </location>
</feature>
<feature type="compositionally biased region" description="Gly residues" evidence="1">
    <location>
        <begin position="392"/>
        <end position="401"/>
    </location>
</feature>
<dbReference type="InterPro" id="IPR045079">
    <property type="entry name" value="Oxoprolinase-like"/>
</dbReference>
<proteinExistence type="predicted"/>
<evidence type="ECO:0000256" key="1">
    <source>
        <dbReference type="SAM" id="MobiDB-lite"/>
    </source>
</evidence>
<organism evidence="3 4">
    <name type="scientific">Solirubrobacter pauli</name>
    <dbReference type="NCBI Taxonomy" id="166793"/>
    <lineage>
        <taxon>Bacteria</taxon>
        <taxon>Bacillati</taxon>
        <taxon>Actinomycetota</taxon>
        <taxon>Thermoleophilia</taxon>
        <taxon>Solirubrobacterales</taxon>
        <taxon>Solirubrobacteraceae</taxon>
        <taxon>Solirubrobacter</taxon>
    </lineage>
</organism>
<dbReference type="Proteomes" id="UP000278962">
    <property type="component" value="Unassembled WGS sequence"/>
</dbReference>